<accession>A0AA40K7L9</accession>
<dbReference type="InterPro" id="IPR036291">
    <property type="entry name" value="NAD(P)-bd_dom_sf"/>
</dbReference>
<dbReference type="Pfam" id="PF00106">
    <property type="entry name" value="adh_short"/>
    <property type="match status" value="1"/>
</dbReference>
<evidence type="ECO:0008006" key="4">
    <source>
        <dbReference type="Google" id="ProtNLM"/>
    </source>
</evidence>
<evidence type="ECO:0000313" key="3">
    <source>
        <dbReference type="Proteomes" id="UP001172155"/>
    </source>
</evidence>
<organism evidence="2 3">
    <name type="scientific">Schizothecium vesticola</name>
    <dbReference type="NCBI Taxonomy" id="314040"/>
    <lineage>
        <taxon>Eukaryota</taxon>
        <taxon>Fungi</taxon>
        <taxon>Dikarya</taxon>
        <taxon>Ascomycota</taxon>
        <taxon>Pezizomycotina</taxon>
        <taxon>Sordariomycetes</taxon>
        <taxon>Sordariomycetidae</taxon>
        <taxon>Sordariales</taxon>
        <taxon>Schizotheciaceae</taxon>
        <taxon>Schizothecium</taxon>
    </lineage>
</organism>
<gene>
    <name evidence="2" type="ORF">B0T18DRAFT_479163</name>
</gene>
<proteinExistence type="predicted"/>
<evidence type="ECO:0000313" key="2">
    <source>
        <dbReference type="EMBL" id="KAK0748951.1"/>
    </source>
</evidence>
<dbReference type="InterPro" id="IPR002347">
    <property type="entry name" value="SDR_fam"/>
</dbReference>
<dbReference type="PANTHER" id="PTHR47534">
    <property type="entry name" value="YALI0E05731P"/>
    <property type="match status" value="1"/>
</dbReference>
<reference evidence="2" key="1">
    <citation type="submission" date="2023-06" db="EMBL/GenBank/DDBJ databases">
        <title>Genome-scale phylogeny and comparative genomics of the fungal order Sordariales.</title>
        <authorList>
            <consortium name="Lawrence Berkeley National Laboratory"/>
            <person name="Hensen N."/>
            <person name="Bonometti L."/>
            <person name="Westerberg I."/>
            <person name="Brannstrom I.O."/>
            <person name="Guillou S."/>
            <person name="Cros-Aarteil S."/>
            <person name="Calhoun S."/>
            <person name="Haridas S."/>
            <person name="Kuo A."/>
            <person name="Mondo S."/>
            <person name="Pangilinan J."/>
            <person name="Riley R."/>
            <person name="LaButti K."/>
            <person name="Andreopoulos B."/>
            <person name="Lipzen A."/>
            <person name="Chen C."/>
            <person name="Yanf M."/>
            <person name="Daum C."/>
            <person name="Ng V."/>
            <person name="Clum A."/>
            <person name="Steindorff A."/>
            <person name="Ohm R."/>
            <person name="Martin F."/>
            <person name="Silar P."/>
            <person name="Natvig D."/>
            <person name="Lalanne C."/>
            <person name="Gautier V."/>
            <person name="Ament-velasquez S.L."/>
            <person name="Kruys A."/>
            <person name="Hutchinson M.I."/>
            <person name="Powell A.J."/>
            <person name="Barry K."/>
            <person name="Miller A.N."/>
            <person name="Grigoriev I.V."/>
            <person name="Debuchy R."/>
            <person name="Gladieux P."/>
            <person name="Thoren M.H."/>
            <person name="Johannesson H."/>
        </authorList>
    </citation>
    <scope>NUCLEOTIDE SEQUENCE</scope>
    <source>
        <strain evidence="2">SMH3187-1</strain>
    </source>
</reference>
<keyword evidence="3" id="KW-1185">Reference proteome</keyword>
<dbReference type="Gene3D" id="3.40.50.720">
    <property type="entry name" value="NAD(P)-binding Rossmann-like Domain"/>
    <property type="match status" value="1"/>
</dbReference>
<dbReference type="GO" id="GO:0016491">
    <property type="term" value="F:oxidoreductase activity"/>
    <property type="evidence" value="ECO:0007669"/>
    <property type="project" value="UniProtKB-KW"/>
</dbReference>
<dbReference type="PANTHER" id="PTHR47534:SF3">
    <property type="entry name" value="ALCOHOL DEHYDROGENASE-LIKE C-TERMINAL DOMAIN-CONTAINING PROTEIN"/>
    <property type="match status" value="1"/>
</dbReference>
<name>A0AA40K7L9_9PEZI</name>
<comment type="caution">
    <text evidence="2">The sequence shown here is derived from an EMBL/GenBank/DDBJ whole genome shotgun (WGS) entry which is preliminary data.</text>
</comment>
<dbReference type="InterPro" id="IPR052228">
    <property type="entry name" value="Sec_Metab_Biosynth_Oxidored"/>
</dbReference>
<dbReference type="Proteomes" id="UP001172155">
    <property type="component" value="Unassembled WGS sequence"/>
</dbReference>
<evidence type="ECO:0000256" key="1">
    <source>
        <dbReference type="ARBA" id="ARBA00023002"/>
    </source>
</evidence>
<protein>
    <recommendedName>
        <fullName evidence="4">NAD(P)-binding protein</fullName>
    </recommendedName>
</protein>
<sequence length="330" mass="35062">MVSTKEIVAANSAFATERTSGKVFVFTGATSGIGAATMEKLASMVDTATFYVAGRSAPRFSPLRAKLEALNQNIRIVFFECNVSLLADMDAFSALITASEKSVDYLCMSQGALPFTGAQYTTESLELCVSLSYLSRARLVSSLLPLLRNSPRPRILSILNGGKETTLNTADLGLAHPGSWTPFAAIAQTTMMTTLAFEHLARLPGNERVTFLHAFPGLVRTGIGANIVAPPGAGWWQRVRAAVLRGAVRVMMFLMGVDVERAGERGAYLVAGAGPGAGPGLAEGGAWLVDDKSEVAAGPVGVLERYRAEGWPEKIWEFTVGVFERVLGAA</sequence>
<dbReference type="AlphaFoldDB" id="A0AA40K7L9"/>
<keyword evidence="1" id="KW-0560">Oxidoreductase</keyword>
<dbReference type="SUPFAM" id="SSF51735">
    <property type="entry name" value="NAD(P)-binding Rossmann-fold domains"/>
    <property type="match status" value="1"/>
</dbReference>
<dbReference type="EMBL" id="JAUKUD010000003">
    <property type="protein sequence ID" value="KAK0748951.1"/>
    <property type="molecule type" value="Genomic_DNA"/>
</dbReference>